<dbReference type="Gene3D" id="3.20.20.100">
    <property type="entry name" value="NADP-dependent oxidoreductase domain"/>
    <property type="match status" value="1"/>
</dbReference>
<dbReference type="GO" id="GO:0016491">
    <property type="term" value="F:oxidoreductase activity"/>
    <property type="evidence" value="ECO:0007669"/>
    <property type="project" value="UniProtKB-KW"/>
</dbReference>
<accession>A0AAE4X126</accession>
<protein>
    <submittedName>
        <fullName evidence="3">Aldo/keto reductase</fullName>
    </submittedName>
</protein>
<dbReference type="InterPro" id="IPR050523">
    <property type="entry name" value="AKR_Detox_Biosynth"/>
</dbReference>
<dbReference type="InterPro" id="IPR036812">
    <property type="entry name" value="NAD(P)_OxRdtase_dom_sf"/>
</dbReference>
<evidence type="ECO:0000313" key="3">
    <source>
        <dbReference type="EMBL" id="MBF2714127.1"/>
    </source>
</evidence>
<proteinExistence type="predicted"/>
<dbReference type="Proteomes" id="UP000655037">
    <property type="component" value="Unassembled WGS sequence"/>
</dbReference>
<evidence type="ECO:0000259" key="2">
    <source>
        <dbReference type="Pfam" id="PF00248"/>
    </source>
</evidence>
<evidence type="ECO:0000256" key="1">
    <source>
        <dbReference type="ARBA" id="ARBA00023002"/>
    </source>
</evidence>
<dbReference type="InterPro" id="IPR023210">
    <property type="entry name" value="NADP_OxRdtase_dom"/>
</dbReference>
<sequence length="328" mass="35626">MSLGTANFGASGNPDHTEAQKVIHKSLDVGVNLIDTNDVYSNGEAEEIVGAALKGRRDDVIVSTKFGSPSGPEVNRAGASRRWIIQAVEASLRRLQTDWIDIYHLHRPAPDCDLEETLEALTDLVKQGKIRYFGSSSTSAPDIVEAQWVSQRRNLGRFASEQICYNLLARGVERAELATCQKYRIGVLVWSPLCGGWLSGAYRVGAEPPRPLRSKIPIFASLYDTAIPENQLKLEAADQLATLAEEAGISLPELALAFALNHPAVSSVILGPDGLAHLESALRGIDVVLADDIMNEIDRIVPAGTTINAVDWGFSPLSLSPKALRRRR</sequence>
<name>A0AAE4X126_AGRVI</name>
<dbReference type="Pfam" id="PF00248">
    <property type="entry name" value="Aldo_ket_red"/>
    <property type="match status" value="1"/>
</dbReference>
<dbReference type="GO" id="GO:0005829">
    <property type="term" value="C:cytosol"/>
    <property type="evidence" value="ECO:0007669"/>
    <property type="project" value="TreeGrafter"/>
</dbReference>
<dbReference type="EMBL" id="JACXXJ020000003">
    <property type="protein sequence ID" value="MBF2714127.1"/>
    <property type="molecule type" value="Genomic_DNA"/>
</dbReference>
<organism evidence="3 4">
    <name type="scientific">Agrobacterium vitis</name>
    <name type="common">Rhizobium vitis</name>
    <dbReference type="NCBI Taxonomy" id="373"/>
    <lineage>
        <taxon>Bacteria</taxon>
        <taxon>Pseudomonadati</taxon>
        <taxon>Pseudomonadota</taxon>
        <taxon>Alphaproteobacteria</taxon>
        <taxon>Hyphomicrobiales</taxon>
        <taxon>Rhizobiaceae</taxon>
        <taxon>Rhizobium/Agrobacterium group</taxon>
        <taxon>Agrobacterium</taxon>
    </lineage>
</organism>
<dbReference type="PANTHER" id="PTHR43364:SF4">
    <property type="entry name" value="NAD(P)-LINKED OXIDOREDUCTASE SUPERFAMILY PROTEIN"/>
    <property type="match status" value="1"/>
</dbReference>
<dbReference type="SUPFAM" id="SSF51430">
    <property type="entry name" value="NAD(P)-linked oxidoreductase"/>
    <property type="match status" value="1"/>
</dbReference>
<dbReference type="PANTHER" id="PTHR43364">
    <property type="entry name" value="NADH-SPECIFIC METHYLGLYOXAL REDUCTASE-RELATED"/>
    <property type="match status" value="1"/>
</dbReference>
<reference evidence="3" key="1">
    <citation type="submission" date="2020-11" db="EMBL/GenBank/DDBJ databases">
        <title>Agrobacterium vitis strain K377 genome.</title>
        <authorList>
            <person name="Xi H."/>
        </authorList>
    </citation>
    <scope>NUCLEOTIDE SEQUENCE</scope>
    <source>
        <strain evidence="3">K377</strain>
    </source>
</reference>
<comment type="caution">
    <text evidence="3">The sequence shown here is derived from an EMBL/GenBank/DDBJ whole genome shotgun (WGS) entry which is preliminary data.</text>
</comment>
<dbReference type="RefSeq" id="WP_081356558.1">
    <property type="nucleotide sequence ID" value="NZ_CP118261.1"/>
</dbReference>
<feature type="domain" description="NADP-dependent oxidoreductase" evidence="2">
    <location>
        <begin position="1"/>
        <end position="300"/>
    </location>
</feature>
<gene>
    <name evidence="3" type="ORF">IEI95_007615</name>
</gene>
<evidence type="ECO:0000313" key="4">
    <source>
        <dbReference type="Proteomes" id="UP000655037"/>
    </source>
</evidence>
<keyword evidence="1" id="KW-0560">Oxidoreductase</keyword>
<dbReference type="AlphaFoldDB" id="A0AAE4X126"/>